<proteinExistence type="predicted"/>
<evidence type="ECO:0000259" key="2">
    <source>
        <dbReference type="SMART" id="SM00694"/>
    </source>
</evidence>
<sequence length="504" mass="57129">MADSSGITLVDNTAPAQQPSSGSSSRQHSTVGRQISLTKHLSRTAVSDRLARRKYAKWQPDRLGLTSDSERSPSRERSRLRRPLSASSSSGPTSRQSSQQRNSSIPAANTGLPEHEGAGSTHVRNRTTTDPADQANNGLGQTTTITSTPTQRPQKHSELDILYENQRGWFFFGIPLYSHSSLLNFDPPAWMTQDKRASAVNITNAQVPDPSWEWAWRTWYVDMSGDVDEQGWQYAFSFSTSKWHGTHPWLHSFVRRRRWVRLRTKAFQPRCRGKLGFEQAHMLNEDYFTIHSSKQLGREQSLADLSRVESGFLSRADTKLGEPQADEVVDIPSLLRAMRMTSIDRERIDALKKFINDGGEELYYLTDKMLEIMSMFLYQVSRGQVITYLNKTIYDLNRQISNSSSEDRDRLERKRDNLIRAVEAGKQHVTGPDVVAEDQSNSAAQLLDLTPASRQDSLLTKRAQCTNQPLKVTQMGEIKGIPKEAQVGRENHIYQPIRQPVVDR</sequence>
<dbReference type="PANTHER" id="PTHR23250:SF1">
    <property type="entry name" value="TECTONIN BETA-PROPELLER REPEAT-CONTAINING PROTEIN 1"/>
    <property type="match status" value="1"/>
</dbReference>
<dbReference type="AlphaFoldDB" id="A0A9W9XHY1"/>
<reference evidence="3" key="1">
    <citation type="submission" date="2022-12" db="EMBL/GenBank/DDBJ databases">
        <authorList>
            <person name="Petersen C."/>
        </authorList>
    </citation>
    <scope>NUCLEOTIDE SEQUENCE</scope>
    <source>
        <strain evidence="3">IBT 30728</strain>
    </source>
</reference>
<feature type="domain" description="Peroxin/Ferlin" evidence="2">
    <location>
        <begin position="231"/>
        <end position="266"/>
    </location>
</feature>
<dbReference type="InterPro" id="IPR051513">
    <property type="entry name" value="Tectonin_beta-prop"/>
</dbReference>
<feature type="compositionally biased region" description="Polar residues" evidence="1">
    <location>
        <begin position="126"/>
        <end position="141"/>
    </location>
</feature>
<name>A0A9W9XHY1_9EURO</name>
<reference evidence="3" key="2">
    <citation type="journal article" date="2023" name="IMA Fungus">
        <title>Comparative genomic study of the Penicillium genus elucidates a diverse pangenome and 15 lateral gene transfer events.</title>
        <authorList>
            <person name="Petersen C."/>
            <person name="Sorensen T."/>
            <person name="Nielsen M.R."/>
            <person name="Sondergaard T.E."/>
            <person name="Sorensen J.L."/>
            <person name="Fitzpatrick D.A."/>
            <person name="Frisvad J.C."/>
            <person name="Nielsen K.L."/>
        </authorList>
    </citation>
    <scope>NUCLEOTIDE SEQUENCE</scope>
    <source>
        <strain evidence="3">IBT 30728</strain>
    </source>
</reference>
<evidence type="ECO:0000313" key="4">
    <source>
        <dbReference type="Proteomes" id="UP001148312"/>
    </source>
</evidence>
<feature type="compositionally biased region" description="Low complexity" evidence="1">
    <location>
        <begin position="83"/>
        <end position="104"/>
    </location>
</feature>
<dbReference type="GeneID" id="81621905"/>
<dbReference type="PANTHER" id="PTHR23250">
    <property type="entry name" value="DYSFERLIN-RELATED"/>
    <property type="match status" value="1"/>
</dbReference>
<feature type="compositionally biased region" description="Polar residues" evidence="1">
    <location>
        <begin position="30"/>
        <end position="39"/>
    </location>
</feature>
<dbReference type="EMBL" id="JAPWDQ010000002">
    <property type="protein sequence ID" value="KAJ5493307.1"/>
    <property type="molecule type" value="Genomic_DNA"/>
</dbReference>
<feature type="compositionally biased region" description="Polar residues" evidence="1">
    <location>
        <begin position="1"/>
        <end position="16"/>
    </location>
</feature>
<dbReference type="Proteomes" id="UP001148312">
    <property type="component" value="Unassembled WGS sequence"/>
</dbReference>
<feature type="compositionally biased region" description="Low complexity" evidence="1">
    <location>
        <begin position="17"/>
        <end position="29"/>
    </location>
</feature>
<feature type="compositionally biased region" description="Basic and acidic residues" evidence="1">
    <location>
        <begin position="68"/>
        <end position="77"/>
    </location>
</feature>
<evidence type="ECO:0000256" key="1">
    <source>
        <dbReference type="SAM" id="MobiDB-lite"/>
    </source>
</evidence>
<comment type="caution">
    <text evidence="3">The sequence shown here is derived from an EMBL/GenBank/DDBJ whole genome shotgun (WGS) entry which is preliminary data.</text>
</comment>
<dbReference type="RefSeq" id="XP_056793687.1">
    <property type="nucleotide sequence ID" value="XM_056931656.1"/>
</dbReference>
<accession>A0A9W9XHY1</accession>
<protein>
    <submittedName>
        <fullName evidence="3">Meiotically protein</fullName>
    </submittedName>
</protein>
<feature type="region of interest" description="Disordered" evidence="1">
    <location>
        <begin position="1"/>
        <end position="156"/>
    </location>
</feature>
<dbReference type="InterPro" id="IPR006614">
    <property type="entry name" value="Peroxin/Ferlin"/>
</dbReference>
<dbReference type="GO" id="GO:0016020">
    <property type="term" value="C:membrane"/>
    <property type="evidence" value="ECO:0007669"/>
    <property type="project" value="InterPro"/>
</dbReference>
<gene>
    <name evidence="3" type="ORF">N7539_002053</name>
</gene>
<evidence type="ECO:0000313" key="3">
    <source>
        <dbReference type="EMBL" id="KAJ5493307.1"/>
    </source>
</evidence>
<dbReference type="SMART" id="SM00694">
    <property type="entry name" value="DysFC"/>
    <property type="match status" value="1"/>
</dbReference>
<organism evidence="3 4">
    <name type="scientific">Penicillium diatomitis</name>
    <dbReference type="NCBI Taxonomy" id="2819901"/>
    <lineage>
        <taxon>Eukaryota</taxon>
        <taxon>Fungi</taxon>
        <taxon>Dikarya</taxon>
        <taxon>Ascomycota</taxon>
        <taxon>Pezizomycotina</taxon>
        <taxon>Eurotiomycetes</taxon>
        <taxon>Eurotiomycetidae</taxon>
        <taxon>Eurotiales</taxon>
        <taxon>Aspergillaceae</taxon>
        <taxon>Penicillium</taxon>
    </lineage>
</organism>
<keyword evidence="4" id="KW-1185">Reference proteome</keyword>